<name>A0A2W5BKL2_9BACT</name>
<feature type="domain" description="DUF5801" evidence="2">
    <location>
        <begin position="468"/>
        <end position="589"/>
    </location>
</feature>
<accession>A0A2W5BKL2</accession>
<reference evidence="3 4" key="1">
    <citation type="submission" date="2017-08" db="EMBL/GenBank/DDBJ databases">
        <title>Infants hospitalized years apart are colonized by the same room-sourced microbial strains.</title>
        <authorList>
            <person name="Brooks B."/>
            <person name="Olm M.R."/>
            <person name="Firek B.A."/>
            <person name="Baker R."/>
            <person name="Thomas B.C."/>
            <person name="Morowitz M.J."/>
            <person name="Banfield J.F."/>
        </authorList>
    </citation>
    <scope>NUCLEOTIDE SEQUENCE [LARGE SCALE GENOMIC DNA]</scope>
    <source>
        <strain evidence="3">S2_018_000_R2_104</strain>
    </source>
</reference>
<protein>
    <recommendedName>
        <fullName evidence="2">DUF5801 domain-containing protein</fullName>
    </recommendedName>
</protein>
<feature type="compositionally biased region" description="Basic and acidic residues" evidence="1">
    <location>
        <begin position="207"/>
        <end position="226"/>
    </location>
</feature>
<feature type="compositionally biased region" description="Gly residues" evidence="1">
    <location>
        <begin position="256"/>
        <end position="267"/>
    </location>
</feature>
<feature type="domain" description="DUF5801" evidence="2">
    <location>
        <begin position="327"/>
        <end position="452"/>
    </location>
</feature>
<feature type="non-terminal residue" evidence="3">
    <location>
        <position position="971"/>
    </location>
</feature>
<evidence type="ECO:0000259" key="2">
    <source>
        <dbReference type="Pfam" id="PF19116"/>
    </source>
</evidence>
<comment type="caution">
    <text evidence="3">The sequence shown here is derived from an EMBL/GenBank/DDBJ whole genome shotgun (WGS) entry which is preliminary data.</text>
</comment>
<dbReference type="EMBL" id="QFNK01000206">
    <property type="protein sequence ID" value="PZO83601.1"/>
    <property type="molecule type" value="Genomic_DNA"/>
</dbReference>
<dbReference type="Gene3D" id="2.60.40.3440">
    <property type="match status" value="1"/>
</dbReference>
<dbReference type="InterPro" id="IPR043824">
    <property type="entry name" value="DUF5801"/>
</dbReference>
<evidence type="ECO:0000313" key="3">
    <source>
        <dbReference type="EMBL" id="PZO83601.1"/>
    </source>
</evidence>
<dbReference type="Proteomes" id="UP000249557">
    <property type="component" value="Unassembled WGS sequence"/>
</dbReference>
<gene>
    <name evidence="3" type="ORF">DI626_08955</name>
</gene>
<evidence type="ECO:0000313" key="4">
    <source>
        <dbReference type="Proteomes" id="UP000249557"/>
    </source>
</evidence>
<dbReference type="AlphaFoldDB" id="A0A2W5BKL2"/>
<sequence length="971" mass="100663">MASNNIIMAVPSANTSVNYDLPANENAKLSFSPSDIDGLKLDGNGSLVISFVEGGNVTINNFQSFVDNGNTLTLADGTAVDPKLLFEGLGGINDNRAAANDLIKIGVPADGATEQVTLEKGQKYLLDFDLTETQGADMKNGQMVINFENGGKIVIANYEQAMKGADAPELNLASKTCIVTGDDLITNIQAMGKTATPEVAVVEEEKENVGRKSKVADADMEGKEDIGPGNATKLAYKAPEAEPTAEELAEIETAAGGAGRPAGGGYGFNSRPGTEPFQGKPDIGPLGQTQLSYEAPRLDPGRPFIDQPNNPPANSGPLAIGPAAKFIDETNLANGPVKTSGSISIDYGADGPGGVAPNGGFSSGGSQTGGQLSSNGVPIVVTVVGNSYVGTTLNGVKVFQLDIDPTDGDFDFTQFEQLDHANGNDANDQIVLNFGLTARDGDGDSVGTTVQIVVADDAPTASGATGEVDETKLSPVEVTGNLTVDFGQDGAGTIVTTGSFEASGSVKGGVLMSSGVPIVVESTPSGYLGRVGSATGPVAFELTLNQQTGAFTYTQRVNLDHADNNDENDIITLTFGTNVVDYDGDKAPAPIIINIKDDAPTWYDCGCPGKPTPGNAEEIVDETFLANGSLVRTGQLVAEFGADKPGTYEFKDGSFVSSGSKLGGNLTHNGVPVVVAIENGVYVGKAGNLVIFTMAIDKTTGNYKYEQFEQIDHADGTNPDDVISFEFTVVAKDFEGDAVEGKITVKVLDDAPDAVNDGLFIINQGETINGNVTSNDNPGQDTPGKVVKVAFGNQTFDVPVNGQLTVNGAHGVLKIDQNGVYTYTANGNAQGIDSFTYTLRDFDGDTDTATLEICVNDIDTTPVITPATETVDETALAGGVITETGSVTANFFGDGPGTFSGNNVFSYGGSALNGNLTHQGQQVAVSFNSQTNTYTGVANGITIFTLSIADNGSYEFKLYQELDHADGNNAD</sequence>
<evidence type="ECO:0000256" key="1">
    <source>
        <dbReference type="SAM" id="MobiDB-lite"/>
    </source>
</evidence>
<dbReference type="Pfam" id="PF17963">
    <property type="entry name" value="Big_9"/>
    <property type="match status" value="1"/>
</dbReference>
<feature type="domain" description="DUF5801" evidence="2">
    <location>
        <begin position="620"/>
        <end position="742"/>
    </location>
</feature>
<organism evidence="3 4">
    <name type="scientific">Micavibrio aeruginosavorus</name>
    <dbReference type="NCBI Taxonomy" id="349221"/>
    <lineage>
        <taxon>Bacteria</taxon>
        <taxon>Pseudomonadati</taxon>
        <taxon>Bdellovibrionota</taxon>
        <taxon>Bdellovibrionia</taxon>
        <taxon>Bdellovibrionales</taxon>
        <taxon>Pseudobdellovibrionaceae</taxon>
        <taxon>Micavibrio</taxon>
    </lineage>
</organism>
<proteinExistence type="predicted"/>
<feature type="region of interest" description="Disordered" evidence="1">
    <location>
        <begin position="205"/>
        <end position="232"/>
    </location>
</feature>
<feature type="region of interest" description="Disordered" evidence="1">
    <location>
        <begin position="256"/>
        <end position="288"/>
    </location>
</feature>
<dbReference type="Pfam" id="PF19116">
    <property type="entry name" value="DUF5801"/>
    <property type="match status" value="3"/>
</dbReference>